<feature type="coiled-coil region" evidence="1">
    <location>
        <begin position="7"/>
        <end position="41"/>
    </location>
</feature>
<protein>
    <submittedName>
        <fullName evidence="2">Uncharacterized protein</fullName>
    </submittedName>
</protein>
<keyword evidence="3" id="KW-1185">Reference proteome</keyword>
<name>A0A9W4E3N0_9ACTN</name>
<evidence type="ECO:0000313" key="2">
    <source>
        <dbReference type="EMBL" id="CAG6392147.1"/>
    </source>
</evidence>
<comment type="caution">
    <text evidence="2">The sequence shown here is derived from an EMBL/GenBank/DDBJ whole genome shotgun (WGS) entry which is preliminary data.</text>
</comment>
<gene>
    <name evidence="2" type="ORF">SCOCK_150119</name>
</gene>
<proteinExistence type="predicted"/>
<accession>A0A9W4E3N0</accession>
<evidence type="ECO:0000313" key="3">
    <source>
        <dbReference type="Proteomes" id="UP001152519"/>
    </source>
</evidence>
<dbReference type="EMBL" id="CAJSLV010000043">
    <property type="protein sequence ID" value="CAG6392147.1"/>
    <property type="molecule type" value="Genomic_DNA"/>
</dbReference>
<dbReference type="AlphaFoldDB" id="A0A9W4E3N0"/>
<dbReference type="RefSeq" id="WP_251486245.1">
    <property type="nucleotide sequence ID" value="NZ_CAJSLV010000043.1"/>
</dbReference>
<evidence type="ECO:0000256" key="1">
    <source>
        <dbReference type="SAM" id="Coils"/>
    </source>
</evidence>
<dbReference type="Proteomes" id="UP001152519">
    <property type="component" value="Unassembled WGS sequence"/>
</dbReference>
<sequence length="132" mass="14797">MNIQPLLEALDLQEDAARALADDLRAQTEDLQARLREAEMHLEHFTITRKTVTGLADRLPAVAPDLPDHPDYPRILAALNHTTEPLRAKDLCEVLGHEQLPKNVKGNRAKLKRLVKLGILTEADIGNFARKQ</sequence>
<organism evidence="2 3">
    <name type="scientific">Actinacidiphila cocklensis</name>
    <dbReference type="NCBI Taxonomy" id="887465"/>
    <lineage>
        <taxon>Bacteria</taxon>
        <taxon>Bacillati</taxon>
        <taxon>Actinomycetota</taxon>
        <taxon>Actinomycetes</taxon>
        <taxon>Kitasatosporales</taxon>
        <taxon>Streptomycetaceae</taxon>
        <taxon>Actinacidiphila</taxon>
    </lineage>
</organism>
<reference evidence="2" key="1">
    <citation type="submission" date="2021-05" db="EMBL/GenBank/DDBJ databases">
        <authorList>
            <person name="Arsene-Ploetze F."/>
        </authorList>
    </citation>
    <scope>NUCLEOTIDE SEQUENCE</scope>
    <source>
        <strain evidence="2">DSM 42138</strain>
    </source>
</reference>
<keyword evidence="1" id="KW-0175">Coiled coil</keyword>